<evidence type="ECO:0000313" key="5">
    <source>
        <dbReference type="Proteomes" id="UP000502327"/>
    </source>
</evidence>
<evidence type="ECO:0000256" key="1">
    <source>
        <dbReference type="ARBA" id="ARBA00022722"/>
    </source>
</evidence>
<keyword evidence="5" id="KW-1185">Reference proteome</keyword>
<sequence length="310" mass="36169">MNEVHMDLEMMLDEDYKEGICLIDFSQIALSTALVNFPDKEKINLSMVRHLILNSIKFNVKKAKTLGYTKIVLCIDNAKSGYWRRDFAYYYKKNRGKAREESTWDWEGYFESSHKVIDELKAYMPYIVMDIDKYEADDHIAVLVKKFSLEGHKILIISSDGDFTQLHKYPNVKQWSPMHKKWVKIKSGSAEIDCMTKILKGDKKDNVASVKVRSDFWFTRVEGERTPSMKTSIVEAIANDREQAKVLLTESEYNRYKENLVLIDFDYIPDNIASNIVNYYNSYKLPPRGKIYSYFVKAGLSKLTNSINEF</sequence>
<evidence type="ECO:0000256" key="2">
    <source>
        <dbReference type="ARBA" id="ARBA00022801"/>
    </source>
</evidence>
<dbReference type="InterPro" id="IPR036276">
    <property type="entry name" value="T4_RNaseH_C"/>
</dbReference>
<organism evidence="4 5">
    <name type="scientific">Escherichia phage vB_EcoM_IME537</name>
    <dbReference type="NCBI Taxonomy" id="2724310"/>
    <lineage>
        <taxon>Viruses</taxon>
        <taxon>Duplodnaviria</taxon>
        <taxon>Heunggongvirae</taxon>
        <taxon>Uroviricota</taxon>
        <taxon>Caudoviricetes</taxon>
        <taxon>Pantevenvirales</taxon>
        <taxon>Straboviridae</taxon>
        <taxon>Tevenvirinae</taxon>
        <taxon>Tequatrovirus</taxon>
        <taxon>Tequatrovirus ime537</taxon>
    </lineage>
</organism>
<dbReference type="GeneID" id="65059684"/>
<dbReference type="SUPFAM" id="SSF88723">
    <property type="entry name" value="PIN domain-like"/>
    <property type="match status" value="1"/>
</dbReference>
<dbReference type="SMART" id="SM00279">
    <property type="entry name" value="HhH2"/>
    <property type="match status" value="1"/>
</dbReference>
<dbReference type="PANTHER" id="PTHR42646:SF2">
    <property type="entry name" value="5'-3' EXONUCLEASE FAMILY PROTEIN"/>
    <property type="match status" value="1"/>
</dbReference>
<dbReference type="InterPro" id="IPR002421">
    <property type="entry name" value="5-3_exonuclease"/>
</dbReference>
<dbReference type="SMART" id="SM00475">
    <property type="entry name" value="53EXOc"/>
    <property type="match status" value="1"/>
</dbReference>
<dbReference type="GO" id="GO:0008409">
    <property type="term" value="F:5'-3' exonuclease activity"/>
    <property type="evidence" value="ECO:0007669"/>
    <property type="project" value="InterPro"/>
</dbReference>
<dbReference type="Gene3D" id="1.10.150.20">
    <property type="entry name" value="5' to 3' exonuclease, C-terminal subdomain"/>
    <property type="match status" value="1"/>
</dbReference>
<dbReference type="Proteomes" id="UP000502327">
    <property type="component" value="Segment"/>
</dbReference>
<feature type="domain" description="5'-3' exonuclease" evidence="3">
    <location>
        <begin position="43"/>
        <end position="263"/>
    </location>
</feature>
<dbReference type="EMBL" id="MT179807">
    <property type="protein sequence ID" value="QIW91323.1"/>
    <property type="molecule type" value="Genomic_DNA"/>
</dbReference>
<evidence type="ECO:0000259" key="3">
    <source>
        <dbReference type="SMART" id="SM00475"/>
    </source>
</evidence>
<dbReference type="InterPro" id="IPR036279">
    <property type="entry name" value="5-3_exonuclease_C_sf"/>
</dbReference>
<dbReference type="InterPro" id="IPR029060">
    <property type="entry name" value="PIN-like_dom_sf"/>
</dbReference>
<dbReference type="RefSeq" id="YP_010071013.1">
    <property type="nucleotide sequence ID" value="NC_054921.1"/>
</dbReference>
<keyword evidence="1" id="KW-0540">Nuclease</keyword>
<dbReference type="KEGG" id="vg:65059684"/>
<dbReference type="Pfam" id="PF02739">
    <property type="entry name" value="5_3_exonuc_N"/>
    <property type="match status" value="1"/>
</dbReference>
<keyword evidence="2" id="KW-0378">Hydrolase</keyword>
<name>A0A6H0XAA4_9CAUD</name>
<evidence type="ECO:0000313" key="4">
    <source>
        <dbReference type="EMBL" id="QIW91323.1"/>
    </source>
</evidence>
<dbReference type="CDD" id="cd09899">
    <property type="entry name" value="H3TH_T4-like"/>
    <property type="match status" value="1"/>
</dbReference>
<dbReference type="Gene3D" id="3.40.50.1010">
    <property type="entry name" value="5'-nuclease"/>
    <property type="match status" value="1"/>
</dbReference>
<reference evidence="4 5" key="1">
    <citation type="submission" date="2020-03" db="EMBL/GenBank/DDBJ databases">
        <authorList>
            <person name="Wu Y."/>
            <person name="Qu Y."/>
        </authorList>
    </citation>
    <scope>NUCLEOTIDE SEQUENCE [LARGE SCALE GENOMIC DNA]</scope>
</reference>
<dbReference type="GO" id="GO:0003677">
    <property type="term" value="F:DNA binding"/>
    <property type="evidence" value="ECO:0007669"/>
    <property type="project" value="InterPro"/>
</dbReference>
<protein>
    <submittedName>
        <fullName evidence="4">Ribonuclease</fullName>
    </submittedName>
</protein>
<dbReference type="PANTHER" id="PTHR42646">
    <property type="entry name" value="FLAP ENDONUCLEASE XNI"/>
    <property type="match status" value="1"/>
</dbReference>
<dbReference type="CDD" id="cd00008">
    <property type="entry name" value="PIN_53EXO-like"/>
    <property type="match status" value="1"/>
</dbReference>
<dbReference type="GO" id="GO:0033567">
    <property type="term" value="P:DNA replication, Okazaki fragment processing"/>
    <property type="evidence" value="ECO:0007669"/>
    <property type="project" value="InterPro"/>
</dbReference>
<dbReference type="InterPro" id="IPR008918">
    <property type="entry name" value="HhH2"/>
</dbReference>
<dbReference type="InterPro" id="IPR038969">
    <property type="entry name" value="FEN"/>
</dbReference>
<dbReference type="Pfam" id="PF09293">
    <property type="entry name" value="RNaseH_C"/>
    <property type="match status" value="1"/>
</dbReference>
<accession>A0A6H0XAA4</accession>
<dbReference type="GO" id="GO:0017108">
    <property type="term" value="F:5'-flap endonuclease activity"/>
    <property type="evidence" value="ECO:0007669"/>
    <property type="project" value="InterPro"/>
</dbReference>
<dbReference type="InterPro" id="IPR020046">
    <property type="entry name" value="5-3_exonucl_a-hlix_arch_N"/>
</dbReference>
<proteinExistence type="predicted"/>
<dbReference type="SUPFAM" id="SSF47807">
    <property type="entry name" value="5' to 3' exonuclease, C-terminal subdomain"/>
    <property type="match status" value="1"/>
</dbReference>